<dbReference type="EMBL" id="HG994356">
    <property type="protein sequence ID" value="CAF2140135.1"/>
    <property type="molecule type" value="Genomic_DNA"/>
</dbReference>
<dbReference type="InterPro" id="IPR050608">
    <property type="entry name" value="NmrA-type/Isoflavone_red_sf"/>
</dbReference>
<dbReference type="PANTHER" id="PTHR43349:SF93">
    <property type="entry name" value="ISOFLAVONE REDUCTASE HOMOLOG P3-RELATED"/>
    <property type="match status" value="1"/>
</dbReference>
<dbReference type="InterPro" id="IPR036291">
    <property type="entry name" value="NAD(P)-bd_dom_sf"/>
</dbReference>
<dbReference type="Proteomes" id="UP001295469">
    <property type="component" value="Chromosome A02"/>
</dbReference>
<evidence type="ECO:0000259" key="1">
    <source>
        <dbReference type="Pfam" id="PF05368"/>
    </source>
</evidence>
<protein>
    <submittedName>
        <fullName evidence="2">(rape) hypothetical protein</fullName>
    </submittedName>
</protein>
<evidence type="ECO:0000313" key="2">
    <source>
        <dbReference type="EMBL" id="CAF2140135.1"/>
    </source>
</evidence>
<dbReference type="SUPFAM" id="SSF51735">
    <property type="entry name" value="NAD(P)-binding Rossmann-fold domains"/>
    <property type="match status" value="1"/>
</dbReference>
<dbReference type="AlphaFoldDB" id="A0A816WZX6"/>
<sequence length="85" mass="9640">GVTSEVVVTNCDQQGGRYCTIKTVDDPKTVNKILYIKPPENTLSMNEMVALWEKKVGKSLEKTHISEELVLKTQKHPRLIMYPVP</sequence>
<feature type="domain" description="NmrA-like" evidence="1">
    <location>
        <begin position="19"/>
        <end position="72"/>
    </location>
</feature>
<dbReference type="Gene3D" id="3.90.25.10">
    <property type="entry name" value="UDP-galactose 4-epimerase, domain 1"/>
    <property type="match status" value="1"/>
</dbReference>
<proteinExistence type="predicted"/>
<dbReference type="PANTHER" id="PTHR43349">
    <property type="entry name" value="PINORESINOL REDUCTASE-RELATED"/>
    <property type="match status" value="1"/>
</dbReference>
<accession>A0A816WZX6</accession>
<dbReference type="Pfam" id="PF05368">
    <property type="entry name" value="NmrA"/>
    <property type="match status" value="1"/>
</dbReference>
<dbReference type="InterPro" id="IPR008030">
    <property type="entry name" value="NmrA-like"/>
</dbReference>
<organism evidence="2">
    <name type="scientific">Brassica napus</name>
    <name type="common">Rape</name>
    <dbReference type="NCBI Taxonomy" id="3708"/>
    <lineage>
        <taxon>Eukaryota</taxon>
        <taxon>Viridiplantae</taxon>
        <taxon>Streptophyta</taxon>
        <taxon>Embryophyta</taxon>
        <taxon>Tracheophyta</taxon>
        <taxon>Spermatophyta</taxon>
        <taxon>Magnoliopsida</taxon>
        <taxon>eudicotyledons</taxon>
        <taxon>Gunneridae</taxon>
        <taxon>Pentapetalae</taxon>
        <taxon>rosids</taxon>
        <taxon>malvids</taxon>
        <taxon>Brassicales</taxon>
        <taxon>Brassicaceae</taxon>
        <taxon>Brassiceae</taxon>
        <taxon>Brassica</taxon>
    </lineage>
</organism>
<gene>
    <name evidence="2" type="ORF">DARMORV10_A02P19850.1</name>
</gene>
<feature type="non-terminal residue" evidence="2">
    <location>
        <position position="1"/>
    </location>
</feature>
<name>A0A816WZX6_BRANA</name>
<reference evidence="2" key="1">
    <citation type="submission" date="2021-01" db="EMBL/GenBank/DDBJ databases">
        <authorList>
            <consortium name="Genoscope - CEA"/>
            <person name="William W."/>
        </authorList>
    </citation>
    <scope>NUCLEOTIDE SEQUENCE</scope>
</reference>